<protein>
    <submittedName>
        <fullName evidence="2">Hypothetical_protein</fullName>
    </submittedName>
</protein>
<organism evidence="1">
    <name type="scientific">Hexamita inflata</name>
    <dbReference type="NCBI Taxonomy" id="28002"/>
    <lineage>
        <taxon>Eukaryota</taxon>
        <taxon>Metamonada</taxon>
        <taxon>Diplomonadida</taxon>
        <taxon>Hexamitidae</taxon>
        <taxon>Hexamitinae</taxon>
        <taxon>Hexamita</taxon>
    </lineage>
</organism>
<accession>A0AA86QHK0</accession>
<name>A0AA86QHK0_9EUKA</name>
<evidence type="ECO:0000313" key="3">
    <source>
        <dbReference type="Proteomes" id="UP001642409"/>
    </source>
</evidence>
<keyword evidence="3" id="KW-1185">Reference proteome</keyword>
<proteinExistence type="predicted"/>
<sequence length="150" mass="16970">MVNRQYSTSICCQNDAAAAVSATAAVATLFKQKIIPIWYSASGDFRVVKSRRVPRRNNVKRIVCTIATYVECQMQCVQMFRIHTQDLIALLMQYLASMQSEQLVTAILVIQHLSELYNMFCGSKTRCMHSNGVVTDVQYLLEPFNIMSSC</sequence>
<evidence type="ECO:0000313" key="2">
    <source>
        <dbReference type="EMBL" id="CAL6066716.1"/>
    </source>
</evidence>
<gene>
    <name evidence="1" type="ORF">HINF_LOCUS41152</name>
    <name evidence="2" type="ORF">HINF_LOCUS52627</name>
</gene>
<reference evidence="1" key="1">
    <citation type="submission" date="2023-06" db="EMBL/GenBank/DDBJ databases">
        <authorList>
            <person name="Kurt Z."/>
        </authorList>
    </citation>
    <scope>NUCLEOTIDE SEQUENCE</scope>
</reference>
<comment type="caution">
    <text evidence="1">The sequence shown here is derived from an EMBL/GenBank/DDBJ whole genome shotgun (WGS) entry which is preliminary data.</text>
</comment>
<dbReference type="Proteomes" id="UP001642409">
    <property type="component" value="Unassembled WGS sequence"/>
</dbReference>
<evidence type="ECO:0000313" key="1">
    <source>
        <dbReference type="EMBL" id="CAI9953507.1"/>
    </source>
</evidence>
<reference evidence="2 3" key="2">
    <citation type="submission" date="2024-07" db="EMBL/GenBank/DDBJ databases">
        <authorList>
            <person name="Akdeniz Z."/>
        </authorList>
    </citation>
    <scope>NUCLEOTIDE SEQUENCE [LARGE SCALE GENOMIC DNA]</scope>
</reference>
<dbReference type="EMBL" id="CATOUU010000839">
    <property type="protein sequence ID" value="CAI9953507.1"/>
    <property type="molecule type" value="Genomic_DNA"/>
</dbReference>
<dbReference type="AlphaFoldDB" id="A0AA86QHK0"/>
<dbReference type="EMBL" id="CAXDID020000263">
    <property type="protein sequence ID" value="CAL6066716.1"/>
    <property type="molecule type" value="Genomic_DNA"/>
</dbReference>